<protein>
    <submittedName>
        <fullName evidence="1">Uncharacterized protein</fullName>
    </submittedName>
</protein>
<organism evidence="1 2">
    <name type="scientific">Deinococcus aerophilus</name>
    <dbReference type="NCBI Taxonomy" id="522488"/>
    <lineage>
        <taxon>Bacteria</taxon>
        <taxon>Thermotogati</taxon>
        <taxon>Deinococcota</taxon>
        <taxon>Deinococci</taxon>
        <taxon>Deinococcales</taxon>
        <taxon>Deinococcaceae</taxon>
        <taxon>Deinococcus</taxon>
    </lineage>
</organism>
<reference evidence="2" key="1">
    <citation type="journal article" date="2019" name="Int. J. Syst. Evol. Microbiol.">
        <title>The Global Catalogue of Microorganisms (GCM) 10K type strain sequencing project: providing services to taxonomists for standard genome sequencing and annotation.</title>
        <authorList>
            <consortium name="The Broad Institute Genomics Platform"/>
            <consortium name="The Broad Institute Genome Sequencing Center for Infectious Disease"/>
            <person name="Wu L."/>
            <person name="Ma J."/>
        </authorList>
    </citation>
    <scope>NUCLEOTIDE SEQUENCE [LARGE SCALE GENOMIC DNA]</scope>
    <source>
        <strain evidence="2">JCM 15443</strain>
    </source>
</reference>
<evidence type="ECO:0000313" key="2">
    <source>
        <dbReference type="Proteomes" id="UP000661918"/>
    </source>
</evidence>
<accession>A0ABQ2GPN6</accession>
<sequence length="51" mass="5323">MEFFIDTTITNEVREVPAWGGRAGLGVHPSLIGLSDVVREPAGQTGQGGAQ</sequence>
<evidence type="ECO:0000313" key="1">
    <source>
        <dbReference type="EMBL" id="GGM07040.1"/>
    </source>
</evidence>
<dbReference type="RefSeq" id="WP_188902813.1">
    <property type="nucleotide sequence ID" value="NZ_BMOM01000008.1"/>
</dbReference>
<dbReference type="EMBL" id="BMOM01000008">
    <property type="protein sequence ID" value="GGM07040.1"/>
    <property type="molecule type" value="Genomic_DNA"/>
</dbReference>
<keyword evidence="2" id="KW-1185">Reference proteome</keyword>
<dbReference type="Proteomes" id="UP000661918">
    <property type="component" value="Unassembled WGS sequence"/>
</dbReference>
<name>A0ABQ2GPN6_9DEIO</name>
<gene>
    <name evidence="1" type="ORF">GCM10010841_14040</name>
</gene>
<proteinExistence type="predicted"/>
<comment type="caution">
    <text evidence="1">The sequence shown here is derived from an EMBL/GenBank/DDBJ whole genome shotgun (WGS) entry which is preliminary data.</text>
</comment>